<keyword evidence="9" id="KW-1185">Reference proteome</keyword>
<dbReference type="Pfam" id="PF00069">
    <property type="entry name" value="Pkinase"/>
    <property type="match status" value="1"/>
</dbReference>
<dbReference type="InterPro" id="IPR017441">
    <property type="entry name" value="Protein_kinase_ATP_BS"/>
</dbReference>
<proteinExistence type="inferred from homology"/>
<evidence type="ECO:0000313" key="10">
    <source>
        <dbReference type="RefSeq" id="XP_019775616.1"/>
    </source>
</evidence>
<evidence type="ECO:0000256" key="4">
    <source>
        <dbReference type="ARBA" id="ARBA00022777"/>
    </source>
</evidence>
<keyword evidence="2" id="KW-0808">Transferase</keyword>
<dbReference type="GO" id="GO:0005634">
    <property type="term" value="C:nucleus"/>
    <property type="evidence" value="ECO:0007669"/>
    <property type="project" value="TreeGrafter"/>
</dbReference>
<dbReference type="RefSeq" id="XP_019775616.1">
    <property type="nucleotide sequence ID" value="XM_019920057.2"/>
</dbReference>
<feature type="domain" description="Protein kinase" evidence="8">
    <location>
        <begin position="90"/>
        <end position="303"/>
    </location>
</feature>
<dbReference type="FunFam" id="1.10.510.10:FF:000558">
    <property type="entry name" value="cAMP-dependent protein kinase catalytic subunit beta"/>
    <property type="match status" value="1"/>
</dbReference>
<keyword evidence="1 7" id="KW-0723">Serine/threonine-protein kinase</keyword>
<dbReference type="PANTHER" id="PTHR24353">
    <property type="entry name" value="CYCLIC NUCLEOTIDE-DEPENDENT PROTEIN KINASE"/>
    <property type="match status" value="1"/>
</dbReference>
<dbReference type="CTD" id="5567"/>
<organism evidence="9 10">
    <name type="scientific">Tursiops truncatus</name>
    <name type="common">Atlantic bottle-nosed dolphin</name>
    <name type="synonym">Delphinus truncatus</name>
    <dbReference type="NCBI Taxonomy" id="9739"/>
    <lineage>
        <taxon>Eukaryota</taxon>
        <taxon>Metazoa</taxon>
        <taxon>Chordata</taxon>
        <taxon>Craniata</taxon>
        <taxon>Vertebrata</taxon>
        <taxon>Euteleostomi</taxon>
        <taxon>Mammalia</taxon>
        <taxon>Eutheria</taxon>
        <taxon>Laurasiatheria</taxon>
        <taxon>Artiodactyla</taxon>
        <taxon>Whippomorpha</taxon>
        <taxon>Cetacea</taxon>
        <taxon>Odontoceti</taxon>
        <taxon>Delphinidae</taxon>
        <taxon>Tursiops</taxon>
    </lineage>
</organism>
<dbReference type="AlphaFoldDB" id="A0A2U4A3Q6"/>
<protein>
    <submittedName>
        <fullName evidence="10">cAMP-dependent protein kinase catalytic subunit beta isoform X3</fullName>
    </submittedName>
</protein>
<keyword evidence="5 6" id="KW-0067">ATP-binding</keyword>
<evidence type="ECO:0000256" key="5">
    <source>
        <dbReference type="ARBA" id="ARBA00022840"/>
    </source>
</evidence>
<dbReference type="Gene3D" id="3.30.200.20">
    <property type="entry name" value="Phosphorylase Kinase, domain 1"/>
    <property type="match status" value="1"/>
</dbReference>
<dbReference type="SUPFAM" id="SSF56112">
    <property type="entry name" value="Protein kinase-like (PK-like)"/>
    <property type="match status" value="1"/>
</dbReference>
<keyword evidence="4 10" id="KW-0418">Kinase</keyword>
<dbReference type="Gene3D" id="1.10.510.10">
    <property type="entry name" value="Transferase(Phosphotransferase) domain 1"/>
    <property type="match status" value="1"/>
</dbReference>
<dbReference type="OrthoDB" id="2156623at2759"/>
<gene>
    <name evidence="10" type="primary">PRKACB</name>
</gene>
<dbReference type="InterPro" id="IPR008271">
    <property type="entry name" value="Ser/Thr_kinase_AS"/>
</dbReference>
<dbReference type="InterPro" id="IPR011009">
    <property type="entry name" value="Kinase-like_dom_sf"/>
</dbReference>
<reference evidence="10" key="1">
    <citation type="submission" date="2025-08" db="UniProtKB">
        <authorList>
            <consortium name="RefSeq"/>
        </authorList>
    </citation>
    <scope>IDENTIFICATION</scope>
    <source>
        <tissue evidence="10">Spleen</tissue>
    </source>
</reference>
<comment type="similarity">
    <text evidence="7">Belongs to the protein kinase superfamily.</text>
</comment>
<dbReference type="Proteomes" id="UP000245320">
    <property type="component" value="Chromosome 1"/>
</dbReference>
<sequence>MAAYRELPCNQYTGTTALQKLEGFASRLFHRHSKGTAHDQKTTLENDSLHFSEHTALWDRSMKEFLAKAKEDFLKKWENPAPNNAGLEDFERKKTLGTGSFGRVMLVKHKATEQYYAMKILDKQKVVKLKQIEHTLNEKRILQAVNFPFLVRLEYSFKDNSNLYMVMEYVPGGEMFSHLRRIGRFSEPHARFYAAQIVLTFEYLHSLDLIYRDLKPENLLIDHQGYIQVTDFGFAKRVKGRTWTLCGTPEYLAPEIILSKGYNKAVDWWALGVLIYEMAAGYPPFFADQPIQIYEKIVSGKNF</sequence>
<evidence type="ECO:0000256" key="3">
    <source>
        <dbReference type="ARBA" id="ARBA00022741"/>
    </source>
</evidence>
<keyword evidence="3 6" id="KW-0547">Nucleotide-binding</keyword>
<dbReference type="PANTHER" id="PTHR24353:SF116">
    <property type="entry name" value="CAMP-DEPENDENT PROTEIN KINASE"/>
    <property type="match status" value="1"/>
</dbReference>
<evidence type="ECO:0000256" key="1">
    <source>
        <dbReference type="ARBA" id="ARBA00022527"/>
    </source>
</evidence>
<evidence type="ECO:0000256" key="6">
    <source>
        <dbReference type="PROSITE-ProRule" id="PRU10141"/>
    </source>
</evidence>
<dbReference type="PROSITE" id="PS50011">
    <property type="entry name" value="PROTEIN_KINASE_DOM"/>
    <property type="match status" value="1"/>
</dbReference>
<evidence type="ECO:0000256" key="2">
    <source>
        <dbReference type="ARBA" id="ARBA00022679"/>
    </source>
</evidence>
<evidence type="ECO:0000256" key="7">
    <source>
        <dbReference type="RuleBase" id="RU000304"/>
    </source>
</evidence>
<dbReference type="InterPro" id="IPR000719">
    <property type="entry name" value="Prot_kinase_dom"/>
</dbReference>
<feature type="binding site" evidence="6">
    <location>
        <position position="119"/>
    </location>
    <ligand>
        <name>ATP</name>
        <dbReference type="ChEBI" id="CHEBI:30616"/>
    </ligand>
</feature>
<name>A0A2U4A3Q6_TURTR</name>
<dbReference type="GO" id="GO:0005524">
    <property type="term" value="F:ATP binding"/>
    <property type="evidence" value="ECO:0007669"/>
    <property type="project" value="UniProtKB-UniRule"/>
</dbReference>
<accession>A0A2U4A3Q6</accession>
<dbReference type="GO" id="GO:0005952">
    <property type="term" value="C:cAMP-dependent protein kinase complex"/>
    <property type="evidence" value="ECO:0007669"/>
    <property type="project" value="TreeGrafter"/>
</dbReference>
<dbReference type="GO" id="GO:0004691">
    <property type="term" value="F:cAMP-dependent protein kinase activity"/>
    <property type="evidence" value="ECO:0007669"/>
    <property type="project" value="TreeGrafter"/>
</dbReference>
<dbReference type="PROSITE" id="PS00108">
    <property type="entry name" value="PROTEIN_KINASE_ST"/>
    <property type="match status" value="1"/>
</dbReference>
<dbReference type="GO" id="GO:0005829">
    <property type="term" value="C:cytosol"/>
    <property type="evidence" value="ECO:0007669"/>
    <property type="project" value="TreeGrafter"/>
</dbReference>
<dbReference type="SMART" id="SM00220">
    <property type="entry name" value="S_TKc"/>
    <property type="match status" value="1"/>
</dbReference>
<dbReference type="PROSITE" id="PS00107">
    <property type="entry name" value="PROTEIN_KINASE_ATP"/>
    <property type="match status" value="1"/>
</dbReference>
<dbReference type="FunFam" id="3.30.200.20:FF:000005">
    <property type="entry name" value="cAMP-dependent protein kinase catalytic subunit"/>
    <property type="match status" value="1"/>
</dbReference>
<evidence type="ECO:0000313" key="9">
    <source>
        <dbReference type="Proteomes" id="UP000245320"/>
    </source>
</evidence>
<evidence type="ECO:0000259" key="8">
    <source>
        <dbReference type="PROSITE" id="PS50011"/>
    </source>
</evidence>